<evidence type="ECO:0000313" key="3">
    <source>
        <dbReference type="EMBL" id="RAH99523.1"/>
    </source>
</evidence>
<reference evidence="3 4" key="1">
    <citation type="submission" date="2018-05" db="EMBL/GenBank/DDBJ databases">
        <title>Acuticoccus sediminis sp. nov., isolated from deep-sea sediment of Indian Ocean.</title>
        <authorList>
            <person name="Liu X."/>
            <person name="Lai Q."/>
            <person name="Du Y."/>
            <person name="Sun F."/>
            <person name="Zhang X."/>
            <person name="Wang S."/>
            <person name="Shao Z."/>
        </authorList>
    </citation>
    <scope>NUCLEOTIDE SEQUENCE [LARGE SCALE GENOMIC DNA]</scope>
    <source>
        <strain evidence="3 4">PTG4-2</strain>
    </source>
</reference>
<organism evidence="3 4">
    <name type="scientific">Acuticoccus sediminis</name>
    <dbReference type="NCBI Taxonomy" id="2184697"/>
    <lineage>
        <taxon>Bacteria</taxon>
        <taxon>Pseudomonadati</taxon>
        <taxon>Pseudomonadota</taxon>
        <taxon>Alphaproteobacteria</taxon>
        <taxon>Hyphomicrobiales</taxon>
        <taxon>Amorphaceae</taxon>
        <taxon>Acuticoccus</taxon>
    </lineage>
</organism>
<keyword evidence="4" id="KW-1185">Reference proteome</keyword>
<dbReference type="AlphaFoldDB" id="A0A8B2NRA0"/>
<feature type="compositionally biased region" description="Low complexity" evidence="1">
    <location>
        <begin position="19"/>
        <end position="32"/>
    </location>
</feature>
<keyword evidence="2" id="KW-0812">Transmembrane</keyword>
<sequence>MIPAPPPTDRQDDAPPDRVPGASGAEVAPAAANDLAASEGAARPPVGDLPPAGQDGQSPEAWSAPPPPRRGGRADARVIVALAGPVLFTPTALIAIDRPLRILEVPAILIYVFAVWLIGIGLTYIFARRTR</sequence>
<keyword evidence="2" id="KW-0472">Membrane</keyword>
<name>A0A8B2NRA0_9HYPH</name>
<evidence type="ECO:0000313" key="4">
    <source>
        <dbReference type="Proteomes" id="UP000249590"/>
    </source>
</evidence>
<dbReference type="RefSeq" id="WP_111349808.1">
    <property type="nucleotide sequence ID" value="NZ_JAIWKD010000006.1"/>
</dbReference>
<proteinExistence type="predicted"/>
<feature type="transmembrane region" description="Helical" evidence="2">
    <location>
        <begin position="108"/>
        <end position="127"/>
    </location>
</feature>
<evidence type="ECO:0008006" key="5">
    <source>
        <dbReference type="Google" id="ProtNLM"/>
    </source>
</evidence>
<dbReference type="OrthoDB" id="9997762at2"/>
<dbReference type="Proteomes" id="UP000249590">
    <property type="component" value="Unassembled WGS sequence"/>
</dbReference>
<gene>
    <name evidence="3" type="ORF">DLJ53_23725</name>
</gene>
<evidence type="ECO:0000256" key="2">
    <source>
        <dbReference type="SAM" id="Phobius"/>
    </source>
</evidence>
<feature type="transmembrane region" description="Helical" evidence="2">
    <location>
        <begin position="78"/>
        <end position="96"/>
    </location>
</feature>
<protein>
    <recommendedName>
        <fullName evidence="5">DUF3311 domain-containing protein</fullName>
    </recommendedName>
</protein>
<feature type="region of interest" description="Disordered" evidence="1">
    <location>
        <begin position="1"/>
        <end position="73"/>
    </location>
</feature>
<accession>A0A8B2NRA0</accession>
<evidence type="ECO:0000256" key="1">
    <source>
        <dbReference type="SAM" id="MobiDB-lite"/>
    </source>
</evidence>
<dbReference type="EMBL" id="QHHQ01000005">
    <property type="protein sequence ID" value="RAH99523.1"/>
    <property type="molecule type" value="Genomic_DNA"/>
</dbReference>
<comment type="caution">
    <text evidence="3">The sequence shown here is derived from an EMBL/GenBank/DDBJ whole genome shotgun (WGS) entry which is preliminary data.</text>
</comment>
<keyword evidence="2" id="KW-1133">Transmembrane helix</keyword>